<evidence type="ECO:0000256" key="1">
    <source>
        <dbReference type="SAM" id="MobiDB-lite"/>
    </source>
</evidence>
<evidence type="ECO:0000313" key="2">
    <source>
        <dbReference type="EMBL" id="CAD8099302.1"/>
    </source>
</evidence>
<evidence type="ECO:0000313" key="3">
    <source>
        <dbReference type="Proteomes" id="UP000692954"/>
    </source>
</evidence>
<proteinExistence type="predicted"/>
<feature type="region of interest" description="Disordered" evidence="1">
    <location>
        <begin position="278"/>
        <end position="389"/>
    </location>
</feature>
<keyword evidence="3" id="KW-1185">Reference proteome</keyword>
<feature type="compositionally biased region" description="Low complexity" evidence="1">
    <location>
        <begin position="358"/>
        <end position="377"/>
    </location>
</feature>
<sequence>MYDQQYIEHRKSKQDNSIELKSRHLIMMNQIKKKEENWNNRFYVQKSMNNQQVDQSRSSMNQYFAKLIEVQDYHNIPEFHRQLFQMCLRTLPKIKQAIQSEIEEIQLKKSHIQQCMQAIENREKCFSFLLNHIQLIQDNPQDEQLIFKSAELITHLRILSINVVESIIGWRQYLMKYLVNIHTLDSISLPYTYFNENYLIKMKKDALCIQNSVLSKFYQFSNISDPFFVSITKPTKDPSKIVQFISKPLLNRIKNIENLIEEEVSQIEKEEKLLFKQMSQKDQAKMNPRKNLQINRLRPTKRPEFSQNQNRGIIKQLDPTDFKNFNSGSYPQIIPQKQSNKQKMDNPEKQDLIKIQNDKSQNNQTKQKQLQIQSNQQTEDKQQNHCQINPPAFSNQVISQNDHQIQIQKCYLSDKMVENYLKNINDDFKKSWRGEIKQMLLQYEQQEESFCLGIYENNQLLGLGQCFLEQSLQERKLMLSHFSTADPSKFQDHLKMILQFIWNIDSCQEIRMPLYHYNYNGSFQVNKEITSKLKELNFQWKVVQSVNSETRFTIMAIRRPQESKISEQNVPIFLQHLFFTIGIKNQIQNENQFFSLSCLTNLNTLVDFQDDYINQVKDILVQSAYQFKGIKLQEQDKQIFHSYIQESFENLNEINPYNNDIEQLPEKVISSFSKEFYRWPKFKLSHNNKMIYNCFRPEKNIENTVVFMSESEEIKIFLIAADQSNTTIFIFEYEGELNFERVQQILMQCRTSIPIDQNLNIPQFTLNCKFQVQESILGIGRFSTAYRPKMMDIENVEGLIIKPPFVFGIINEDFNELTNMPNLFFRVEEQHCLQF</sequence>
<dbReference type="OrthoDB" id="292401at2759"/>
<dbReference type="Proteomes" id="UP000692954">
    <property type="component" value="Unassembled WGS sequence"/>
</dbReference>
<comment type="caution">
    <text evidence="2">The sequence shown here is derived from an EMBL/GenBank/DDBJ whole genome shotgun (WGS) entry which is preliminary data.</text>
</comment>
<organism evidence="2 3">
    <name type="scientific">Paramecium sonneborni</name>
    <dbReference type="NCBI Taxonomy" id="65129"/>
    <lineage>
        <taxon>Eukaryota</taxon>
        <taxon>Sar</taxon>
        <taxon>Alveolata</taxon>
        <taxon>Ciliophora</taxon>
        <taxon>Intramacronucleata</taxon>
        <taxon>Oligohymenophorea</taxon>
        <taxon>Peniculida</taxon>
        <taxon>Parameciidae</taxon>
        <taxon>Paramecium</taxon>
    </lineage>
</organism>
<feature type="compositionally biased region" description="Basic and acidic residues" evidence="1">
    <location>
        <begin position="342"/>
        <end position="352"/>
    </location>
</feature>
<name>A0A8S1P837_9CILI</name>
<dbReference type="EMBL" id="CAJJDN010000071">
    <property type="protein sequence ID" value="CAD8099302.1"/>
    <property type="molecule type" value="Genomic_DNA"/>
</dbReference>
<reference evidence="2" key="1">
    <citation type="submission" date="2021-01" db="EMBL/GenBank/DDBJ databases">
        <authorList>
            <consortium name="Genoscope - CEA"/>
            <person name="William W."/>
        </authorList>
    </citation>
    <scope>NUCLEOTIDE SEQUENCE</scope>
</reference>
<accession>A0A8S1P837</accession>
<dbReference type="AlphaFoldDB" id="A0A8S1P837"/>
<feature type="compositionally biased region" description="Polar residues" evidence="1">
    <location>
        <begin position="323"/>
        <end position="341"/>
    </location>
</feature>
<gene>
    <name evidence="2" type="ORF">PSON_ATCC_30995.1.T0710249</name>
</gene>
<protein>
    <submittedName>
        <fullName evidence="2">Uncharacterized protein</fullName>
    </submittedName>
</protein>